<gene>
    <name evidence="3" type="ORF">JCM9152_1209</name>
</gene>
<dbReference type="GO" id="GO:0005524">
    <property type="term" value="F:ATP binding"/>
    <property type="evidence" value="ECO:0007669"/>
    <property type="project" value="InterPro"/>
</dbReference>
<dbReference type="PANTHER" id="PTHR10566">
    <property type="entry name" value="CHAPERONE-ACTIVITY OF BC1 COMPLEX CABC1 -RELATED"/>
    <property type="match status" value="1"/>
</dbReference>
<evidence type="ECO:0000313" key="4">
    <source>
        <dbReference type="Proteomes" id="UP000018895"/>
    </source>
</evidence>
<dbReference type="EMBL" id="BAUU01000007">
    <property type="protein sequence ID" value="GAE29823.1"/>
    <property type="molecule type" value="Genomic_DNA"/>
</dbReference>
<comment type="caution">
    <text evidence="3">The sequence shown here is derived from an EMBL/GenBank/DDBJ whole genome shotgun (WGS) entry which is preliminary data.</text>
</comment>
<sequence>MKDKKEGTRSTGERIRKFLEELGPTFVKMGQLASTRPDLIPTDIIHELTKLQDEVPPFTSEEVFDIIESELGSSMSELFKEFHSQPLGSASIGQVHEALLHTGERVAVKVQRPHINQLIHTDLEILHELVEIADHRLEWAAKYRLKEVVEEFSQALIAELDYRREGRNGERIARQFDDDDTVHIPCVYWDYTTKKVLTMEFVEGVKLNHLESLREHDYDTKLLAERVTRSILQQILLEGFFHGDPHPGNIYALHDEVVAFMDFGMVGRLTSEMKQHLATLIIA</sequence>
<dbReference type="SUPFAM" id="SSF56112">
    <property type="entry name" value="Protein kinase-like (PK-like)"/>
    <property type="match status" value="1"/>
</dbReference>
<organism evidence="3 4">
    <name type="scientific">Halalkalibacter hemicellulosilyticusJCM 9152</name>
    <dbReference type="NCBI Taxonomy" id="1236971"/>
    <lineage>
        <taxon>Bacteria</taxon>
        <taxon>Bacillati</taxon>
        <taxon>Bacillota</taxon>
        <taxon>Bacilli</taxon>
        <taxon>Bacillales</taxon>
        <taxon>Bacillaceae</taxon>
        <taxon>Halalkalibacter</taxon>
    </lineage>
</organism>
<dbReference type="AlphaFoldDB" id="W4QDR4"/>
<dbReference type="InterPro" id="IPR011009">
    <property type="entry name" value="Kinase-like_dom_sf"/>
</dbReference>
<dbReference type="Pfam" id="PF03109">
    <property type="entry name" value="ABC1"/>
    <property type="match status" value="1"/>
</dbReference>
<proteinExistence type="inferred from homology"/>
<reference evidence="3" key="1">
    <citation type="journal article" date="2014" name="Genome Announc.">
        <title>Draft Genome Sequences of Three Alkaliphilic Bacillus Strains, Bacillus wakoensis JCM 9140T, Bacillus akibai JCM 9157T, and Bacillus hemicellulosilyticus JCM 9152T.</title>
        <authorList>
            <person name="Yuki M."/>
            <person name="Oshima K."/>
            <person name="Suda W."/>
            <person name="Oshida Y."/>
            <person name="Kitamura K."/>
            <person name="Iida T."/>
            <person name="Hattori M."/>
            <person name="Ohkuma M."/>
        </authorList>
    </citation>
    <scope>NUCLEOTIDE SEQUENCE [LARGE SCALE GENOMIC DNA]</scope>
    <source>
        <strain evidence="3">JCM 9152</strain>
    </source>
</reference>
<dbReference type="Gene3D" id="1.10.510.10">
    <property type="entry name" value="Transferase(Phosphotransferase) domain 1"/>
    <property type="match status" value="1"/>
</dbReference>
<evidence type="ECO:0000259" key="2">
    <source>
        <dbReference type="PROSITE" id="PS50011"/>
    </source>
</evidence>
<comment type="similarity">
    <text evidence="1">Belongs to the protein kinase superfamily. ADCK protein kinase family.</text>
</comment>
<protein>
    <submittedName>
        <fullName evidence="3">ABC1 family protein</fullName>
    </submittedName>
</protein>
<feature type="domain" description="Protein kinase" evidence="2">
    <location>
        <begin position="81"/>
        <end position="283"/>
    </location>
</feature>
<dbReference type="InterPro" id="IPR004147">
    <property type="entry name" value="ABC1_dom"/>
</dbReference>
<accession>W4QDR4</accession>
<dbReference type="InterPro" id="IPR000719">
    <property type="entry name" value="Prot_kinase_dom"/>
</dbReference>
<name>W4QDR4_9BACI</name>
<evidence type="ECO:0000256" key="1">
    <source>
        <dbReference type="ARBA" id="ARBA00009670"/>
    </source>
</evidence>
<keyword evidence="4" id="KW-1185">Reference proteome</keyword>
<dbReference type="CDD" id="cd05121">
    <property type="entry name" value="ABC1_ADCK3-like"/>
    <property type="match status" value="1"/>
</dbReference>
<evidence type="ECO:0000313" key="3">
    <source>
        <dbReference type="EMBL" id="GAE29823.1"/>
    </source>
</evidence>
<dbReference type="Proteomes" id="UP000018895">
    <property type="component" value="Unassembled WGS sequence"/>
</dbReference>
<dbReference type="InterPro" id="IPR050154">
    <property type="entry name" value="UbiB_kinase"/>
</dbReference>
<dbReference type="GO" id="GO:0004672">
    <property type="term" value="F:protein kinase activity"/>
    <property type="evidence" value="ECO:0007669"/>
    <property type="project" value="InterPro"/>
</dbReference>
<dbReference type="PROSITE" id="PS50011">
    <property type="entry name" value="PROTEIN_KINASE_DOM"/>
    <property type="match status" value="1"/>
</dbReference>
<dbReference type="PANTHER" id="PTHR10566:SF113">
    <property type="entry name" value="PROTEIN ACTIVITY OF BC1 COMPLEX KINASE 7, CHLOROPLASTIC"/>
    <property type="match status" value="1"/>
</dbReference>
<dbReference type="STRING" id="1236971.JCM9152_1209"/>